<proteinExistence type="predicted"/>
<evidence type="ECO:0000313" key="1">
    <source>
        <dbReference type="EMBL" id="CAD7231190.1"/>
    </source>
</evidence>
<accession>A0A7R8ZNH9</accession>
<name>A0A7R8ZNH9_9CRUS</name>
<dbReference type="AlphaFoldDB" id="A0A7R8ZNH9"/>
<organism evidence="1">
    <name type="scientific">Cyprideis torosa</name>
    <dbReference type="NCBI Taxonomy" id="163714"/>
    <lineage>
        <taxon>Eukaryota</taxon>
        <taxon>Metazoa</taxon>
        <taxon>Ecdysozoa</taxon>
        <taxon>Arthropoda</taxon>
        <taxon>Crustacea</taxon>
        <taxon>Oligostraca</taxon>
        <taxon>Ostracoda</taxon>
        <taxon>Podocopa</taxon>
        <taxon>Podocopida</taxon>
        <taxon>Cytherocopina</taxon>
        <taxon>Cytheroidea</taxon>
        <taxon>Cytherideidae</taxon>
        <taxon>Cyprideis</taxon>
    </lineage>
</organism>
<gene>
    <name evidence="1" type="ORF">CTOB1V02_LOCUS9043</name>
</gene>
<sequence length="88" mass="9606">MKAVLALLMLVVFVAAEPPGPPTIQEACDSIENHRGMRNCDELPEKYCHEAVEKGFVKGSASCGQERLIGEEFRYTVACCCCEKPASV</sequence>
<reference evidence="1" key="1">
    <citation type="submission" date="2020-11" db="EMBL/GenBank/DDBJ databases">
        <authorList>
            <person name="Tran Van P."/>
        </authorList>
    </citation>
    <scope>NUCLEOTIDE SEQUENCE</scope>
</reference>
<dbReference type="EMBL" id="OB663270">
    <property type="protein sequence ID" value="CAD7231190.1"/>
    <property type="molecule type" value="Genomic_DNA"/>
</dbReference>
<protein>
    <submittedName>
        <fullName evidence="1">Uncharacterized protein</fullName>
    </submittedName>
</protein>